<dbReference type="PANTHER" id="PTHR24567">
    <property type="entry name" value="CRP FAMILY TRANSCRIPTIONAL REGULATORY PROTEIN"/>
    <property type="match status" value="1"/>
</dbReference>
<dbReference type="PROSITE" id="PS51063">
    <property type="entry name" value="HTH_CRP_2"/>
    <property type="match status" value="1"/>
</dbReference>
<proteinExistence type="predicted"/>
<evidence type="ECO:0000259" key="5">
    <source>
        <dbReference type="PROSITE" id="PS50042"/>
    </source>
</evidence>
<evidence type="ECO:0000259" key="6">
    <source>
        <dbReference type="PROSITE" id="PS51063"/>
    </source>
</evidence>
<feature type="domain" description="Cyclic nucleotide-binding" evidence="5">
    <location>
        <begin position="15"/>
        <end position="118"/>
    </location>
</feature>
<dbReference type="Pfam" id="PF13545">
    <property type="entry name" value="HTH_Crp_2"/>
    <property type="match status" value="1"/>
</dbReference>
<dbReference type="Proteomes" id="UP001208656">
    <property type="component" value="Unassembled WGS sequence"/>
</dbReference>
<dbReference type="InterPro" id="IPR050397">
    <property type="entry name" value="Env_Response_Regulators"/>
</dbReference>
<feature type="domain" description="HTH crp-type" evidence="6">
    <location>
        <begin position="149"/>
        <end position="223"/>
    </location>
</feature>
<evidence type="ECO:0000256" key="4">
    <source>
        <dbReference type="ARBA" id="ARBA00023163"/>
    </source>
</evidence>
<dbReference type="SMART" id="SM00100">
    <property type="entry name" value="cNMP"/>
    <property type="match status" value="1"/>
</dbReference>
<dbReference type="SUPFAM" id="SSF46785">
    <property type="entry name" value="Winged helix' DNA-binding domain"/>
    <property type="match status" value="1"/>
</dbReference>
<keyword evidence="8" id="KW-1185">Reference proteome</keyword>
<dbReference type="Gene3D" id="2.60.120.10">
    <property type="entry name" value="Jelly Rolls"/>
    <property type="match status" value="1"/>
</dbReference>
<organism evidence="7 8">
    <name type="scientific">Pallidibacillus thermolactis</name>
    <dbReference type="NCBI Taxonomy" id="251051"/>
    <lineage>
        <taxon>Bacteria</taxon>
        <taxon>Bacillati</taxon>
        <taxon>Bacillota</taxon>
        <taxon>Bacilli</taxon>
        <taxon>Bacillales</taxon>
        <taxon>Bacillaceae</taxon>
        <taxon>Pallidibacillus</taxon>
    </lineage>
</organism>
<dbReference type="RefSeq" id="WP_263061200.1">
    <property type="nucleotide sequence ID" value="NZ_JAOUSE010000008.1"/>
</dbReference>
<keyword evidence="4" id="KW-0804">Transcription</keyword>
<gene>
    <name evidence="7" type="ORF">OEV82_04800</name>
</gene>
<dbReference type="PROSITE" id="PS50042">
    <property type="entry name" value="CNMP_BINDING_3"/>
    <property type="match status" value="1"/>
</dbReference>
<evidence type="ECO:0000313" key="8">
    <source>
        <dbReference type="Proteomes" id="UP001208656"/>
    </source>
</evidence>
<comment type="caution">
    <text evidence="7">The sequence shown here is derived from an EMBL/GenBank/DDBJ whole genome shotgun (WGS) entry which is preliminary data.</text>
</comment>
<evidence type="ECO:0000313" key="7">
    <source>
        <dbReference type="EMBL" id="MCU9593769.1"/>
    </source>
</evidence>
<keyword evidence="3" id="KW-0010">Activator</keyword>
<protein>
    <submittedName>
        <fullName evidence="7">Crp/Fnr family transcriptional regulator</fullName>
    </submittedName>
</protein>
<name>A0ABT2WDL2_9BACI</name>
<dbReference type="SUPFAM" id="SSF51206">
    <property type="entry name" value="cAMP-binding domain-like"/>
    <property type="match status" value="1"/>
</dbReference>
<dbReference type="Gene3D" id="1.10.10.10">
    <property type="entry name" value="Winged helix-like DNA-binding domain superfamily/Winged helix DNA-binding domain"/>
    <property type="match status" value="1"/>
</dbReference>
<evidence type="ECO:0000256" key="3">
    <source>
        <dbReference type="ARBA" id="ARBA00023159"/>
    </source>
</evidence>
<accession>A0ABT2WDL2</accession>
<dbReference type="PANTHER" id="PTHR24567:SF26">
    <property type="entry name" value="REGULATORY PROTEIN YEIL"/>
    <property type="match status" value="1"/>
</dbReference>
<dbReference type="InterPro" id="IPR014710">
    <property type="entry name" value="RmlC-like_jellyroll"/>
</dbReference>
<dbReference type="CDD" id="cd00038">
    <property type="entry name" value="CAP_ED"/>
    <property type="match status" value="1"/>
</dbReference>
<dbReference type="InterPro" id="IPR036388">
    <property type="entry name" value="WH-like_DNA-bd_sf"/>
</dbReference>
<evidence type="ECO:0000256" key="2">
    <source>
        <dbReference type="ARBA" id="ARBA00023125"/>
    </source>
</evidence>
<dbReference type="InterPro" id="IPR000595">
    <property type="entry name" value="cNMP-bd_dom"/>
</dbReference>
<dbReference type="EMBL" id="JAOUSE010000008">
    <property type="protein sequence ID" value="MCU9593769.1"/>
    <property type="molecule type" value="Genomic_DNA"/>
</dbReference>
<keyword evidence="2" id="KW-0238">DNA-binding</keyword>
<dbReference type="InterPro" id="IPR012318">
    <property type="entry name" value="HTH_CRP"/>
</dbReference>
<keyword evidence="1" id="KW-0805">Transcription regulation</keyword>
<dbReference type="InterPro" id="IPR018490">
    <property type="entry name" value="cNMP-bd_dom_sf"/>
</dbReference>
<sequence>MYKEQIKNLLQPFSFFKNMSDEEMDAIVDISGTRKLAKDSHIFMQDEPLSNVYFIYDGQVKIYRTDLQGKEQIVNILKEGDLFPHLGFFRKTNYPANALVTEDVTLIYIPIHLFEQFLFTHPRAAMKVIRLLGDKIFDLQNRLEEKILHNTYEQIILLLIRLAKSHGKLIDHERTVLLSSFTNQELANMIGSSRETISRTLSQLKKKYLIQTNEKGQMIIYIESLKEELF</sequence>
<dbReference type="PRINTS" id="PR00034">
    <property type="entry name" value="HTHCRP"/>
</dbReference>
<dbReference type="SMART" id="SM00419">
    <property type="entry name" value="HTH_CRP"/>
    <property type="match status" value="1"/>
</dbReference>
<evidence type="ECO:0000256" key="1">
    <source>
        <dbReference type="ARBA" id="ARBA00023015"/>
    </source>
</evidence>
<reference evidence="7 8" key="1">
    <citation type="submission" date="2022-10" db="EMBL/GenBank/DDBJ databases">
        <title>Description of Fervidibacillus gen. nov. in the family Fervidibacillaceae fam. nov. with two species, Fervidibacillus albus sp. nov., and Fervidibacillus halotolerans sp. nov., isolated from tidal flat sediments.</title>
        <authorList>
            <person name="Kwon K.K."/>
            <person name="Yang S.-H."/>
        </authorList>
    </citation>
    <scope>NUCLEOTIDE SEQUENCE [LARGE SCALE GENOMIC DNA]</scope>
    <source>
        <strain evidence="7 8">DSM 23332</strain>
    </source>
</reference>
<dbReference type="Pfam" id="PF00027">
    <property type="entry name" value="cNMP_binding"/>
    <property type="match status" value="1"/>
</dbReference>
<dbReference type="InterPro" id="IPR036390">
    <property type="entry name" value="WH_DNA-bd_sf"/>
</dbReference>